<feature type="signal peptide" evidence="1">
    <location>
        <begin position="1"/>
        <end position="18"/>
    </location>
</feature>
<feature type="chain" id="PRO_5047104949" evidence="1">
    <location>
        <begin position="19"/>
        <end position="164"/>
    </location>
</feature>
<dbReference type="Proteomes" id="UP001556631">
    <property type="component" value="Unassembled WGS sequence"/>
</dbReference>
<name>A0ABV3STQ1_9ACTN</name>
<proteinExistence type="predicted"/>
<reference evidence="2 3" key="1">
    <citation type="submission" date="2024-07" db="EMBL/GenBank/DDBJ databases">
        <authorList>
            <person name="Lee S."/>
            <person name="Kang M."/>
        </authorList>
    </citation>
    <scope>NUCLEOTIDE SEQUENCE [LARGE SCALE GENOMIC DNA]</scope>
    <source>
        <strain evidence="2 3">DS6</strain>
    </source>
</reference>
<keyword evidence="1" id="KW-0732">Signal</keyword>
<evidence type="ECO:0000313" key="3">
    <source>
        <dbReference type="Proteomes" id="UP001556631"/>
    </source>
</evidence>
<evidence type="ECO:0000313" key="2">
    <source>
        <dbReference type="EMBL" id="MEX0426322.1"/>
    </source>
</evidence>
<protein>
    <submittedName>
        <fullName evidence="2">Uncharacterized protein</fullName>
    </submittedName>
</protein>
<accession>A0ABV3STQ1</accession>
<dbReference type="RefSeq" id="WP_367990972.1">
    <property type="nucleotide sequence ID" value="NZ_JBFPJR010000002.1"/>
</dbReference>
<keyword evidence="3" id="KW-1185">Reference proteome</keyword>
<sequence length="164" mass="17348">MTRIALVPGCLALLPAYASLLDPVPELRAACATAVAWLGEDVRIVAADQGRRVAEALLATRTGVAGDGGSSYLVVANGAATRSERAPGYLDERAFDFDRALAKSLIAPDPAALRAVDTDLSHALWADVATLAPLADLLDAAHLESVDYDDDPYGVQYWVLRWAS</sequence>
<dbReference type="EMBL" id="JBFPJR010000002">
    <property type="protein sequence ID" value="MEX0426322.1"/>
    <property type="molecule type" value="Genomic_DNA"/>
</dbReference>
<organism evidence="2 3">
    <name type="scientific">Nocardioides eburneus</name>
    <dbReference type="NCBI Taxonomy" id="3231482"/>
    <lineage>
        <taxon>Bacteria</taxon>
        <taxon>Bacillati</taxon>
        <taxon>Actinomycetota</taxon>
        <taxon>Actinomycetes</taxon>
        <taxon>Propionibacteriales</taxon>
        <taxon>Nocardioidaceae</taxon>
        <taxon>Nocardioides</taxon>
    </lineage>
</organism>
<comment type="caution">
    <text evidence="2">The sequence shown here is derived from an EMBL/GenBank/DDBJ whole genome shotgun (WGS) entry which is preliminary data.</text>
</comment>
<gene>
    <name evidence="2" type="ORF">AB3X52_01730</name>
</gene>
<evidence type="ECO:0000256" key="1">
    <source>
        <dbReference type="SAM" id="SignalP"/>
    </source>
</evidence>